<organism evidence="3">
    <name type="scientific">Melampsora larici-populina (strain 98AG31 / pathotype 3-4-7)</name>
    <name type="common">Poplar leaf rust fungus</name>
    <dbReference type="NCBI Taxonomy" id="747676"/>
    <lineage>
        <taxon>Eukaryota</taxon>
        <taxon>Fungi</taxon>
        <taxon>Dikarya</taxon>
        <taxon>Basidiomycota</taxon>
        <taxon>Pucciniomycotina</taxon>
        <taxon>Pucciniomycetes</taxon>
        <taxon>Pucciniales</taxon>
        <taxon>Melampsoraceae</taxon>
        <taxon>Melampsora</taxon>
    </lineage>
</organism>
<protein>
    <submittedName>
        <fullName evidence="2">Uncharacterized protein</fullName>
    </submittedName>
</protein>
<feature type="compositionally biased region" description="Basic residues" evidence="1">
    <location>
        <begin position="57"/>
        <end position="66"/>
    </location>
</feature>
<accession>F4RZK4</accession>
<gene>
    <name evidence="2" type="ORF">MELLADRAFT_110370</name>
</gene>
<name>F4RZK4_MELLP</name>
<evidence type="ECO:0000256" key="1">
    <source>
        <dbReference type="SAM" id="MobiDB-lite"/>
    </source>
</evidence>
<dbReference type="RefSeq" id="XP_007414712.1">
    <property type="nucleotide sequence ID" value="XM_007414650.1"/>
</dbReference>
<sequence>MIKIPLATITMNSLGSLHPYLGLGQFDPAHQASDHSGSETDEPITQSQASTSMTAKIRGKKPAGRIRPNTKAKLAASLDSSVDSLKNQASEAIKRERIRAQSIIDHDNAKVTILETAARLDQKLLIIKSSKAPSQPEAMALFTLSYKEHFSDVMAATSAIQLFENEDKCTTFINSPPELRWTWLAIALGYTVVNE</sequence>
<evidence type="ECO:0000313" key="3">
    <source>
        <dbReference type="Proteomes" id="UP000001072"/>
    </source>
</evidence>
<dbReference type="VEuPathDB" id="FungiDB:MELLADRAFT_110370"/>
<dbReference type="EMBL" id="GL883133">
    <property type="protein sequence ID" value="EGG02175.1"/>
    <property type="molecule type" value="Genomic_DNA"/>
</dbReference>
<proteinExistence type="predicted"/>
<evidence type="ECO:0000313" key="2">
    <source>
        <dbReference type="EMBL" id="EGG02175.1"/>
    </source>
</evidence>
<dbReference type="KEGG" id="mlr:MELLADRAFT_110370"/>
<dbReference type="AlphaFoldDB" id="F4RZK4"/>
<dbReference type="InParanoid" id="F4RZK4"/>
<feature type="compositionally biased region" description="Polar residues" evidence="1">
    <location>
        <begin position="43"/>
        <end position="54"/>
    </location>
</feature>
<feature type="region of interest" description="Disordered" evidence="1">
    <location>
        <begin position="28"/>
        <end position="66"/>
    </location>
</feature>
<reference evidence="3" key="1">
    <citation type="journal article" date="2011" name="Proc. Natl. Acad. Sci. U.S.A.">
        <title>Obligate biotrophy features unraveled by the genomic analysis of rust fungi.</title>
        <authorList>
            <person name="Duplessis S."/>
            <person name="Cuomo C.A."/>
            <person name="Lin Y.-C."/>
            <person name="Aerts A."/>
            <person name="Tisserant E."/>
            <person name="Veneault-Fourrey C."/>
            <person name="Joly D.L."/>
            <person name="Hacquard S."/>
            <person name="Amselem J."/>
            <person name="Cantarel B.L."/>
            <person name="Chiu R."/>
            <person name="Coutinho P.M."/>
            <person name="Feau N."/>
            <person name="Field M."/>
            <person name="Frey P."/>
            <person name="Gelhaye E."/>
            <person name="Goldberg J."/>
            <person name="Grabherr M.G."/>
            <person name="Kodira C.D."/>
            <person name="Kohler A."/>
            <person name="Kuees U."/>
            <person name="Lindquist E.A."/>
            <person name="Lucas S.M."/>
            <person name="Mago R."/>
            <person name="Mauceli E."/>
            <person name="Morin E."/>
            <person name="Murat C."/>
            <person name="Pangilinan J.L."/>
            <person name="Park R."/>
            <person name="Pearson M."/>
            <person name="Quesneville H."/>
            <person name="Rouhier N."/>
            <person name="Sakthikumar S."/>
            <person name="Salamov A.A."/>
            <person name="Schmutz J."/>
            <person name="Selles B."/>
            <person name="Shapiro H."/>
            <person name="Tanguay P."/>
            <person name="Tuskan G.A."/>
            <person name="Henrissat B."/>
            <person name="Van de Peer Y."/>
            <person name="Rouze P."/>
            <person name="Ellis J.G."/>
            <person name="Dodds P.N."/>
            <person name="Schein J.E."/>
            <person name="Zhong S."/>
            <person name="Hamelin R.C."/>
            <person name="Grigoriev I.V."/>
            <person name="Szabo L.J."/>
            <person name="Martin F."/>
        </authorList>
    </citation>
    <scope>NUCLEOTIDE SEQUENCE [LARGE SCALE GENOMIC DNA]</scope>
    <source>
        <strain evidence="3">98AG31 / pathotype 3-4-7</strain>
    </source>
</reference>
<dbReference type="HOGENOM" id="CLU_095030_0_0_1"/>
<dbReference type="GeneID" id="18924058"/>
<dbReference type="Proteomes" id="UP000001072">
    <property type="component" value="Unassembled WGS sequence"/>
</dbReference>
<keyword evidence="3" id="KW-1185">Reference proteome</keyword>